<evidence type="ECO:0000313" key="1">
    <source>
        <dbReference type="EMBL" id="KAA6341097.1"/>
    </source>
</evidence>
<accession>A0A5J4S4J4</accession>
<dbReference type="AlphaFoldDB" id="A0A5J4S4J4"/>
<proteinExistence type="predicted"/>
<protein>
    <submittedName>
        <fullName evidence="1">Uncharacterized protein</fullName>
    </submittedName>
</protein>
<reference evidence="1" key="1">
    <citation type="submission" date="2019-03" db="EMBL/GenBank/DDBJ databases">
        <title>Single cell metagenomics reveals metabolic interactions within the superorganism composed of flagellate Streblomastix strix and complex community of Bacteroidetes bacteria on its surface.</title>
        <authorList>
            <person name="Treitli S.C."/>
            <person name="Kolisko M."/>
            <person name="Husnik F."/>
            <person name="Keeling P."/>
            <person name="Hampl V."/>
        </authorList>
    </citation>
    <scope>NUCLEOTIDE SEQUENCE</scope>
    <source>
        <strain evidence="1">STM</strain>
    </source>
</reference>
<dbReference type="EMBL" id="SNRY01000412">
    <property type="protein sequence ID" value="KAA6341097.1"/>
    <property type="molecule type" value="Genomic_DNA"/>
</dbReference>
<sequence length="90" mass="10586">MNIKRNIIFSLESRKKEGKPIVVNVPIRMRVVYAGQRIEFTTGYHRRSKMGHRQTAGKKRMLQQTQTKCIRNKCRPLETLLPYSGDIQRV</sequence>
<comment type="caution">
    <text evidence="1">The sequence shown here is derived from an EMBL/GenBank/DDBJ whole genome shotgun (WGS) entry which is preliminary data.</text>
</comment>
<name>A0A5J4S4J4_9ZZZZ</name>
<gene>
    <name evidence="1" type="ORF">EZS27_011071</name>
</gene>
<organism evidence="1">
    <name type="scientific">termite gut metagenome</name>
    <dbReference type="NCBI Taxonomy" id="433724"/>
    <lineage>
        <taxon>unclassified sequences</taxon>
        <taxon>metagenomes</taxon>
        <taxon>organismal metagenomes</taxon>
    </lineage>
</organism>